<comment type="caution">
    <text evidence="1">The sequence shown here is derived from an EMBL/GenBank/DDBJ whole genome shotgun (WGS) entry which is preliminary data.</text>
</comment>
<reference evidence="1 2" key="1">
    <citation type="submission" date="2018-08" db="EMBL/GenBank/DDBJ databases">
        <title>Genome and evolution of the arbuscular mycorrhizal fungus Diversispora epigaea (formerly Glomus versiforme) and its bacterial endosymbionts.</title>
        <authorList>
            <person name="Sun X."/>
            <person name="Fei Z."/>
            <person name="Harrison M."/>
        </authorList>
    </citation>
    <scope>NUCLEOTIDE SEQUENCE [LARGE SCALE GENOMIC DNA]</scope>
    <source>
        <strain evidence="1 2">IT104</strain>
    </source>
</reference>
<protein>
    <submittedName>
        <fullName evidence="1">Uncharacterized protein</fullName>
    </submittedName>
</protein>
<dbReference type="Proteomes" id="UP000266861">
    <property type="component" value="Unassembled WGS sequence"/>
</dbReference>
<gene>
    <name evidence="1" type="ORF">Glove_242g62</name>
</gene>
<name>A0A397IE19_9GLOM</name>
<dbReference type="EMBL" id="PQFF01000224">
    <property type="protein sequence ID" value="RHZ72498.1"/>
    <property type="molecule type" value="Genomic_DNA"/>
</dbReference>
<evidence type="ECO:0000313" key="2">
    <source>
        <dbReference type="Proteomes" id="UP000266861"/>
    </source>
</evidence>
<accession>A0A397IE19</accession>
<sequence>MTNKQEFERKLATLRKFFNRRCLFCEQVIENDYFLQTLLPIPTCEFCFNKYEVLKEGKELGTISELFPNICYFCREVAQREEEIYTIPRVPLNIIDEKIKWISHCPSCAARYKLLGELENEQKKIQQQI</sequence>
<evidence type="ECO:0000313" key="1">
    <source>
        <dbReference type="EMBL" id="RHZ72498.1"/>
    </source>
</evidence>
<dbReference type="AlphaFoldDB" id="A0A397IE19"/>
<proteinExistence type="predicted"/>
<keyword evidence="2" id="KW-1185">Reference proteome</keyword>
<organism evidence="1 2">
    <name type="scientific">Diversispora epigaea</name>
    <dbReference type="NCBI Taxonomy" id="1348612"/>
    <lineage>
        <taxon>Eukaryota</taxon>
        <taxon>Fungi</taxon>
        <taxon>Fungi incertae sedis</taxon>
        <taxon>Mucoromycota</taxon>
        <taxon>Glomeromycotina</taxon>
        <taxon>Glomeromycetes</taxon>
        <taxon>Diversisporales</taxon>
        <taxon>Diversisporaceae</taxon>
        <taxon>Diversispora</taxon>
    </lineage>
</organism>